<dbReference type="GO" id="GO:0003924">
    <property type="term" value="F:GTPase activity"/>
    <property type="evidence" value="ECO:0007669"/>
    <property type="project" value="InterPro"/>
</dbReference>
<reference evidence="6 7" key="1">
    <citation type="journal article" date="2018" name="Genome Biol. Evol.">
        <title>Multiple Roots of Fruiting Body Formation in Amoebozoa.</title>
        <authorList>
            <person name="Hillmann F."/>
            <person name="Forbes G."/>
            <person name="Novohradska S."/>
            <person name="Ferling I."/>
            <person name="Riege K."/>
            <person name="Groth M."/>
            <person name="Westermann M."/>
            <person name="Marz M."/>
            <person name="Spaller T."/>
            <person name="Winckler T."/>
            <person name="Schaap P."/>
            <person name="Glockner G."/>
        </authorList>
    </citation>
    <scope>NUCLEOTIDE SEQUENCE [LARGE SCALE GENOMIC DNA]</scope>
    <source>
        <strain evidence="6 7">Jena</strain>
    </source>
</reference>
<evidence type="ECO:0000256" key="1">
    <source>
        <dbReference type="ARBA" id="ARBA00022741"/>
    </source>
</evidence>
<proteinExistence type="predicted"/>
<dbReference type="PROSITE" id="PS51718">
    <property type="entry name" value="G_DYNAMIN_2"/>
    <property type="match status" value="1"/>
</dbReference>
<feature type="domain" description="GED" evidence="4">
    <location>
        <begin position="680"/>
        <end position="771"/>
    </location>
</feature>
<dbReference type="SMART" id="SM00302">
    <property type="entry name" value="GED"/>
    <property type="match status" value="1"/>
</dbReference>
<dbReference type="STRING" id="1890364.A0A2P6NA46"/>
<accession>A0A2P6NA46</accession>
<dbReference type="PANTHER" id="PTHR11566">
    <property type="entry name" value="DYNAMIN"/>
    <property type="match status" value="1"/>
</dbReference>
<dbReference type="GO" id="GO:0000266">
    <property type="term" value="P:mitochondrial fission"/>
    <property type="evidence" value="ECO:0007669"/>
    <property type="project" value="TreeGrafter"/>
</dbReference>
<feature type="compositionally biased region" description="Polar residues" evidence="3">
    <location>
        <begin position="612"/>
        <end position="621"/>
    </location>
</feature>
<dbReference type="GO" id="GO:0016559">
    <property type="term" value="P:peroxisome fission"/>
    <property type="evidence" value="ECO:0007669"/>
    <property type="project" value="TreeGrafter"/>
</dbReference>
<dbReference type="FunFam" id="3.40.50.300:FF:001027">
    <property type="entry name" value="dynamin-related protein 3A"/>
    <property type="match status" value="1"/>
</dbReference>
<keyword evidence="7" id="KW-1185">Reference proteome</keyword>
<dbReference type="GO" id="GO:0008017">
    <property type="term" value="F:microtubule binding"/>
    <property type="evidence" value="ECO:0007669"/>
    <property type="project" value="TreeGrafter"/>
</dbReference>
<dbReference type="Pfam" id="PF01031">
    <property type="entry name" value="Dynamin_M"/>
    <property type="match status" value="1"/>
</dbReference>
<dbReference type="Gene3D" id="1.20.120.1240">
    <property type="entry name" value="Dynamin, middle domain"/>
    <property type="match status" value="1"/>
</dbReference>
<dbReference type="PANTHER" id="PTHR11566:SF21">
    <property type="entry name" value="DYNAMIN RELATED PROTEIN 1, ISOFORM A"/>
    <property type="match status" value="1"/>
</dbReference>
<dbReference type="EMBL" id="MDYQ01000137">
    <property type="protein sequence ID" value="PRP80825.1"/>
    <property type="molecule type" value="Genomic_DNA"/>
</dbReference>
<dbReference type="InterPro" id="IPR030381">
    <property type="entry name" value="G_DYNAMIN_dom"/>
</dbReference>
<dbReference type="Gene3D" id="3.40.50.300">
    <property type="entry name" value="P-loop containing nucleotide triphosphate hydrolases"/>
    <property type="match status" value="1"/>
</dbReference>
<dbReference type="SUPFAM" id="SSF52540">
    <property type="entry name" value="P-loop containing nucleoside triphosphate hydrolases"/>
    <property type="match status" value="1"/>
</dbReference>
<dbReference type="InterPro" id="IPR001401">
    <property type="entry name" value="Dynamin_GTPase"/>
</dbReference>
<dbReference type="InParanoid" id="A0A2P6NA46"/>
<dbReference type="OrthoDB" id="5061070at2759"/>
<dbReference type="Proteomes" id="UP000241769">
    <property type="component" value="Unassembled WGS sequence"/>
</dbReference>
<dbReference type="GO" id="GO:0005525">
    <property type="term" value="F:GTP binding"/>
    <property type="evidence" value="ECO:0007669"/>
    <property type="project" value="InterPro"/>
</dbReference>
<dbReference type="SMART" id="SM00053">
    <property type="entry name" value="DYNc"/>
    <property type="match status" value="1"/>
</dbReference>
<evidence type="ECO:0000313" key="6">
    <source>
        <dbReference type="EMBL" id="PRP80825.1"/>
    </source>
</evidence>
<evidence type="ECO:0000259" key="4">
    <source>
        <dbReference type="PROSITE" id="PS51388"/>
    </source>
</evidence>
<feature type="domain" description="Dynamin-type G" evidence="5">
    <location>
        <begin position="93"/>
        <end position="382"/>
    </location>
</feature>
<dbReference type="InterPro" id="IPR022812">
    <property type="entry name" value="Dynamin"/>
</dbReference>
<protein>
    <submittedName>
        <fullName evidence="6">Dynamin-2</fullName>
    </submittedName>
</protein>
<dbReference type="GO" id="GO:0005874">
    <property type="term" value="C:microtubule"/>
    <property type="evidence" value="ECO:0007669"/>
    <property type="project" value="TreeGrafter"/>
</dbReference>
<dbReference type="GO" id="GO:0006897">
    <property type="term" value="P:endocytosis"/>
    <property type="evidence" value="ECO:0007669"/>
    <property type="project" value="TreeGrafter"/>
</dbReference>
<comment type="caution">
    <text evidence="6">The sequence shown here is derived from an EMBL/GenBank/DDBJ whole genome shotgun (WGS) entry which is preliminary data.</text>
</comment>
<dbReference type="PROSITE" id="PS51388">
    <property type="entry name" value="GED"/>
    <property type="match status" value="1"/>
</dbReference>
<organism evidence="6 7">
    <name type="scientific">Planoprotostelium fungivorum</name>
    <dbReference type="NCBI Taxonomy" id="1890364"/>
    <lineage>
        <taxon>Eukaryota</taxon>
        <taxon>Amoebozoa</taxon>
        <taxon>Evosea</taxon>
        <taxon>Variosea</taxon>
        <taxon>Cavosteliida</taxon>
        <taxon>Cavosteliaceae</taxon>
        <taxon>Planoprotostelium</taxon>
    </lineage>
</organism>
<dbReference type="PRINTS" id="PR00195">
    <property type="entry name" value="DYNAMIN"/>
</dbReference>
<feature type="compositionally biased region" description="Polar residues" evidence="3">
    <location>
        <begin position="641"/>
        <end position="658"/>
    </location>
</feature>
<dbReference type="Pfam" id="PF00350">
    <property type="entry name" value="Dynamin_N"/>
    <property type="match status" value="1"/>
</dbReference>
<keyword evidence="2" id="KW-0342">GTP-binding</keyword>
<feature type="region of interest" description="Disordered" evidence="3">
    <location>
        <begin position="610"/>
        <end position="658"/>
    </location>
</feature>
<dbReference type="InterPro" id="IPR027417">
    <property type="entry name" value="P-loop_NTPase"/>
</dbReference>
<keyword evidence="1" id="KW-0547">Nucleotide-binding</keyword>
<gene>
    <name evidence="6" type="ORF">PROFUN_11240</name>
</gene>
<dbReference type="InterPro" id="IPR000375">
    <property type="entry name" value="Dynamin_stalk"/>
</dbReference>
<dbReference type="CDD" id="cd08771">
    <property type="entry name" value="DLP_1"/>
    <property type="match status" value="1"/>
</dbReference>
<dbReference type="GO" id="GO:0016020">
    <property type="term" value="C:membrane"/>
    <property type="evidence" value="ECO:0007669"/>
    <property type="project" value="TreeGrafter"/>
</dbReference>
<dbReference type="AlphaFoldDB" id="A0A2P6NA46"/>
<evidence type="ECO:0000256" key="3">
    <source>
        <dbReference type="SAM" id="MobiDB-lite"/>
    </source>
</evidence>
<evidence type="ECO:0000259" key="5">
    <source>
        <dbReference type="PROSITE" id="PS51718"/>
    </source>
</evidence>
<dbReference type="InterPro" id="IPR045063">
    <property type="entry name" value="Dynamin_N"/>
</dbReference>
<name>A0A2P6NA46_9EUKA</name>
<evidence type="ECO:0000256" key="2">
    <source>
        <dbReference type="ARBA" id="ARBA00023134"/>
    </source>
</evidence>
<dbReference type="InterPro" id="IPR020850">
    <property type="entry name" value="GED_dom"/>
</dbReference>
<feature type="compositionally biased region" description="Low complexity" evidence="3">
    <location>
        <begin position="622"/>
        <end position="631"/>
    </location>
</feature>
<dbReference type="GO" id="GO:0005737">
    <property type="term" value="C:cytoplasm"/>
    <property type="evidence" value="ECO:0007669"/>
    <property type="project" value="TreeGrafter"/>
</dbReference>
<dbReference type="InterPro" id="IPR003130">
    <property type="entry name" value="GED"/>
</dbReference>
<dbReference type="GO" id="GO:0048312">
    <property type="term" value="P:intracellular distribution of mitochondria"/>
    <property type="evidence" value="ECO:0007669"/>
    <property type="project" value="TreeGrafter"/>
</dbReference>
<sequence length="774" mass="87025">MRTIQSLRIAKALPTISTHLTPSSILLRGTRVHPLAPTMKPIAPTCRQFHSTRPFRQSISTPQTIPSGDTLGSHLIPMVNRLQEVCSLVGEQVIDLPQIVVIGGQSSGKSSVLENLVGRDFLPRGNELVTRRPLILQLNRIADSSESTIFYSIAPNENTDEWGEFLHKPGEKFTFDGIREEIHRETERTTGKNKGISTEPILLRIYSPNVLPLTLVDTPGMTRVPVDARFTPGGDQPPDIEQRLRDMIMQFISKPNSIILAVQSATQDLATSDALKLAREVDPEGHRTIGVLTKIDIMDRGTNAMDTLMGKSIPLRLGFVGTISRSQHDINVGKSIRSSLDDEQKFFREHSVYNSLQDLCGTANLAAKCNRILAGHIYKALPSLKQQVRSKIKDKQEELQSYGTGTILEKGNQGWMLLHLLGKFSEEFKSAIDGIPEEINTTQLNGGARIRYIFYDAFYKHMQSVNPEEGLSTNDIRTAIRNAAGARNSLFVPDKAFEMLIKRQIENLREPCLRAADMVFDELMRILAQMDASELRRFSVLRHRVVDVANTTLRSCLKPTNKMIKNLVLMELAHINTSHPEFLGGNMIKQSIADQVQEVVIVEEPRHKVRTQDYNQPKQQKSGFFSSLFGGSEEEKPSPKMNKNNSLSSGRYAQSPFNTNDMPNVITVDNALSETDKIQIKLIKQLLGSYFKIVQKSLQENVTKAIMLFLVEAAKENLHKDLMSELYKEELFNELLHEDSRVVQRRQQCAEQLEALKQAKKIIQMAEIQSLSSK</sequence>
<evidence type="ECO:0000313" key="7">
    <source>
        <dbReference type="Proteomes" id="UP000241769"/>
    </source>
</evidence>
<dbReference type="Pfam" id="PF02212">
    <property type="entry name" value="GED"/>
    <property type="match status" value="1"/>
</dbReference>